<feature type="non-terminal residue" evidence="1">
    <location>
        <position position="1"/>
    </location>
</feature>
<gene>
    <name evidence="1" type="ORF">SAMN04488121_11492</name>
</gene>
<sequence length="60" mass="6306">TPNGVDWCCVVVIGRLGVYHLYLIGAPEGNNTEFTGVGLNCDTPIPSQPPQSSGGFQVET</sequence>
<dbReference type="EMBL" id="FNBN01000014">
    <property type="protein sequence ID" value="SDH56170.1"/>
    <property type="molecule type" value="Genomic_DNA"/>
</dbReference>
<reference evidence="1 2" key="1">
    <citation type="submission" date="2016-10" db="EMBL/GenBank/DDBJ databases">
        <authorList>
            <person name="de Groot N.N."/>
        </authorList>
    </citation>
    <scope>NUCLEOTIDE SEQUENCE [LARGE SCALE GENOMIC DNA]</scope>
    <source>
        <strain evidence="1 2">DSM 527</strain>
    </source>
</reference>
<proteinExistence type="predicted"/>
<organism evidence="1 2">
    <name type="scientific">Chitinophaga filiformis</name>
    <name type="common">Myxococcus filiformis</name>
    <name type="synonym">Flexibacter filiformis</name>
    <dbReference type="NCBI Taxonomy" id="104663"/>
    <lineage>
        <taxon>Bacteria</taxon>
        <taxon>Pseudomonadati</taxon>
        <taxon>Bacteroidota</taxon>
        <taxon>Chitinophagia</taxon>
        <taxon>Chitinophagales</taxon>
        <taxon>Chitinophagaceae</taxon>
        <taxon>Chitinophaga</taxon>
    </lineage>
</organism>
<dbReference type="Proteomes" id="UP000199045">
    <property type="component" value="Unassembled WGS sequence"/>
</dbReference>
<accession>A0A1G8DFU0</accession>
<evidence type="ECO:0000313" key="2">
    <source>
        <dbReference type="Proteomes" id="UP000199045"/>
    </source>
</evidence>
<dbReference type="RefSeq" id="WP_218124292.1">
    <property type="nucleotide sequence ID" value="NZ_FNBN01000014.1"/>
</dbReference>
<protein>
    <submittedName>
        <fullName evidence="1">Uncharacterized protein</fullName>
    </submittedName>
</protein>
<dbReference type="AlphaFoldDB" id="A0A1G8DFU0"/>
<name>A0A1G8DFU0_CHIFI</name>
<evidence type="ECO:0000313" key="1">
    <source>
        <dbReference type="EMBL" id="SDH56170.1"/>
    </source>
</evidence>